<feature type="compositionally biased region" description="Polar residues" evidence="6">
    <location>
        <begin position="155"/>
        <end position="166"/>
    </location>
</feature>
<dbReference type="EMBL" id="JBANAX010000123">
    <property type="protein sequence ID" value="KAL1221647.1"/>
    <property type="molecule type" value="Genomic_DNA"/>
</dbReference>
<proteinExistence type="predicted"/>
<dbReference type="FunFam" id="1.10.10.60:FF:000016">
    <property type="entry name" value="Transcriptional activator Myb isoform A"/>
    <property type="match status" value="1"/>
</dbReference>
<evidence type="ECO:0000256" key="2">
    <source>
        <dbReference type="ARBA" id="ARBA00023015"/>
    </source>
</evidence>
<dbReference type="PROSITE" id="PS51294">
    <property type="entry name" value="HTH_MYB"/>
    <property type="match status" value="3"/>
</dbReference>
<feature type="domain" description="Myb-like" evidence="7">
    <location>
        <begin position="621"/>
        <end position="668"/>
    </location>
</feature>
<evidence type="ECO:0000259" key="7">
    <source>
        <dbReference type="PROSITE" id="PS50090"/>
    </source>
</evidence>
<evidence type="ECO:0000256" key="4">
    <source>
        <dbReference type="ARBA" id="ARBA00023163"/>
    </source>
</evidence>
<protein>
    <submittedName>
        <fullName evidence="9">Transcription factor MYB3R-4</fullName>
    </submittedName>
</protein>
<organism evidence="9 10">
    <name type="scientific">Cardamine amara subsp. amara</name>
    <dbReference type="NCBI Taxonomy" id="228776"/>
    <lineage>
        <taxon>Eukaryota</taxon>
        <taxon>Viridiplantae</taxon>
        <taxon>Streptophyta</taxon>
        <taxon>Embryophyta</taxon>
        <taxon>Tracheophyta</taxon>
        <taxon>Spermatophyta</taxon>
        <taxon>Magnoliopsida</taxon>
        <taxon>eudicotyledons</taxon>
        <taxon>Gunneridae</taxon>
        <taxon>Pentapetalae</taxon>
        <taxon>rosids</taxon>
        <taxon>malvids</taxon>
        <taxon>Brassicales</taxon>
        <taxon>Brassicaceae</taxon>
        <taxon>Cardamineae</taxon>
        <taxon>Cardamine</taxon>
    </lineage>
</organism>
<feature type="domain" description="HTH myb-type" evidence="8">
    <location>
        <begin position="669"/>
        <end position="723"/>
    </location>
</feature>
<evidence type="ECO:0000256" key="3">
    <source>
        <dbReference type="ARBA" id="ARBA00023125"/>
    </source>
</evidence>
<dbReference type="InterPro" id="IPR051575">
    <property type="entry name" value="Myb-like_DNA-bd"/>
</dbReference>
<dbReference type="GO" id="GO:0003677">
    <property type="term" value="F:DNA binding"/>
    <property type="evidence" value="ECO:0007669"/>
    <property type="project" value="UniProtKB-KW"/>
</dbReference>
<dbReference type="PANTHER" id="PTHR46621:SF1">
    <property type="entry name" value="SNRNA-ACTIVATING PROTEIN COMPLEX SUBUNIT 4"/>
    <property type="match status" value="1"/>
</dbReference>
<feature type="compositionally biased region" description="Acidic residues" evidence="6">
    <location>
        <begin position="9"/>
        <end position="27"/>
    </location>
</feature>
<comment type="caution">
    <text evidence="9">The sequence shown here is derived from an EMBL/GenBank/DDBJ whole genome shotgun (WGS) entry which is preliminary data.</text>
</comment>
<feature type="domain" description="HTH myb-type" evidence="8">
    <location>
        <begin position="622"/>
        <end position="668"/>
    </location>
</feature>
<dbReference type="Pfam" id="PF00249">
    <property type="entry name" value="Myb_DNA-binding"/>
    <property type="match status" value="2"/>
</dbReference>
<dbReference type="Gene3D" id="1.10.10.60">
    <property type="entry name" value="Homeodomain-like"/>
    <property type="match status" value="4"/>
</dbReference>
<dbReference type="InterPro" id="IPR009057">
    <property type="entry name" value="Homeodomain-like_sf"/>
</dbReference>
<dbReference type="PANTHER" id="PTHR46621">
    <property type="entry name" value="SNRNA-ACTIVATING PROTEIN COMPLEX SUBUNIT 4"/>
    <property type="match status" value="1"/>
</dbReference>
<accession>A0ABD1BWR2</accession>
<feature type="region of interest" description="Disordered" evidence="6">
    <location>
        <begin position="1"/>
        <end position="69"/>
    </location>
</feature>
<sequence>MNRNSQYEPNDDDDDAEEDDDIGEDLEDLRRAFIVSDPNSNETTAKTNSIEANRGGGGGMPSDSENDDDFEMIRAIKSQFASSTDANLSSDPPMGLSLPSDSESEDDFEMIRNIKSQLASSTDANLSSDPPVGLSLPSDSENDDDFEMIRAIKSQLASSTDANLNTDHPPMGLSLPSDSESEDDFEMIRNIKSQLALSTDVCEDDGAIETLRAIRRRFSAYENYDPEGNFMNDSPRKKKQVHASDNEPSSEILSRSNTCKSFPDHGKSVVSVPDSEEVHEENTAIDRLDQPGTCQLSLMPAASSRFPEAALAFVDAIRKNRAYQKFLRRKLVEIEATIEQNEKHKKNVKIVKDFQATCKRITKQALSQMKDPRVELISTRKYVPCDSSEGNDKKTSPLTLGPLENPCVANYRMALEKYPVSVDRKNWSTEENKKLAEGVKKEVQNILVSEAIERFSDLEGSTYDIDAINESIGNLEITPEMIRQFLPQINWDSMGIKDRSAAECEARWMSSEDPLINHGPWSEAEDKNLLRIIERKSLTDWVDIAISLGTNRTPFQCLARYQRSLNASILRKEWTAEEDEQLRAAVELFGDKNWQSVANVLEGRAGTQCSNRWKKSLLPTRKGKWSSEEDKRVKVAVTLFGTKNWHKISSFVPGRTATQCRERWVNCLDPKLNRGKWTEEEDEKLREAIAEHGYSWSKVASHLSCRTDNQCSRRWKSLYPHQVVLLQEARRLRKEAIVGNFVDRESERPALVAGPILALPDISLDPESDIVAPKKKRKAKQKKSDAERQPKRRRKGIREILRRCM</sequence>
<keyword evidence="5" id="KW-0539">Nucleus</keyword>
<feature type="region of interest" description="Disordered" evidence="6">
    <location>
        <begin position="224"/>
        <end position="278"/>
    </location>
</feature>
<keyword evidence="3" id="KW-0238">DNA-binding</keyword>
<feature type="compositionally biased region" description="Polar residues" evidence="6">
    <location>
        <begin position="246"/>
        <end position="260"/>
    </location>
</feature>
<feature type="region of interest" description="Disordered" evidence="6">
    <location>
        <begin position="81"/>
        <end position="180"/>
    </location>
</feature>
<feature type="domain" description="Myb-like" evidence="7">
    <location>
        <begin position="566"/>
        <end position="617"/>
    </location>
</feature>
<dbReference type="PROSITE" id="PS50090">
    <property type="entry name" value="MYB_LIKE"/>
    <property type="match status" value="4"/>
</dbReference>
<dbReference type="Proteomes" id="UP001558713">
    <property type="component" value="Unassembled WGS sequence"/>
</dbReference>
<feature type="domain" description="Myb-like" evidence="7">
    <location>
        <begin position="513"/>
        <end position="565"/>
    </location>
</feature>
<dbReference type="AlphaFoldDB" id="A0ABD1BWR2"/>
<feature type="region of interest" description="Disordered" evidence="6">
    <location>
        <begin position="768"/>
        <end position="797"/>
    </location>
</feature>
<evidence type="ECO:0000313" key="10">
    <source>
        <dbReference type="Proteomes" id="UP001558713"/>
    </source>
</evidence>
<feature type="domain" description="HTH myb-type" evidence="8">
    <location>
        <begin position="566"/>
        <end position="621"/>
    </location>
</feature>
<comment type="subcellular location">
    <subcellularLocation>
        <location evidence="1">Nucleus</location>
    </subcellularLocation>
</comment>
<gene>
    <name evidence="9" type="ORF">V5N11_026261</name>
</gene>
<evidence type="ECO:0000259" key="8">
    <source>
        <dbReference type="PROSITE" id="PS51294"/>
    </source>
</evidence>
<dbReference type="InterPro" id="IPR001005">
    <property type="entry name" value="SANT/Myb"/>
</dbReference>
<feature type="domain" description="Myb-like" evidence="7">
    <location>
        <begin position="669"/>
        <end position="719"/>
    </location>
</feature>
<keyword evidence="2" id="KW-0805">Transcription regulation</keyword>
<keyword evidence="10" id="KW-1185">Reference proteome</keyword>
<feature type="compositionally biased region" description="Polar residues" evidence="6">
    <location>
        <begin position="37"/>
        <end position="51"/>
    </location>
</feature>
<dbReference type="GO" id="GO:0005634">
    <property type="term" value="C:nucleus"/>
    <property type="evidence" value="ECO:0007669"/>
    <property type="project" value="UniProtKB-SubCell"/>
</dbReference>
<dbReference type="SMART" id="SM00717">
    <property type="entry name" value="SANT"/>
    <property type="match status" value="5"/>
</dbReference>
<name>A0ABD1BWR2_CARAN</name>
<evidence type="ECO:0000256" key="5">
    <source>
        <dbReference type="ARBA" id="ARBA00023242"/>
    </source>
</evidence>
<evidence type="ECO:0000256" key="1">
    <source>
        <dbReference type="ARBA" id="ARBA00004123"/>
    </source>
</evidence>
<evidence type="ECO:0000256" key="6">
    <source>
        <dbReference type="SAM" id="MobiDB-lite"/>
    </source>
</evidence>
<reference evidence="9 10" key="1">
    <citation type="submission" date="2024-04" db="EMBL/GenBank/DDBJ databases">
        <title>Genome assembly C_amara_ONT_v2.</title>
        <authorList>
            <person name="Yant L."/>
            <person name="Moore C."/>
            <person name="Slenker M."/>
        </authorList>
    </citation>
    <scope>NUCLEOTIDE SEQUENCE [LARGE SCALE GENOMIC DNA]</scope>
    <source>
        <tissue evidence="9">Leaf</tissue>
    </source>
</reference>
<dbReference type="Pfam" id="PF13921">
    <property type="entry name" value="Myb_DNA-bind_6"/>
    <property type="match status" value="1"/>
</dbReference>
<feature type="compositionally biased region" description="Polar residues" evidence="6">
    <location>
        <begin position="114"/>
        <end position="128"/>
    </location>
</feature>
<dbReference type="InterPro" id="IPR017930">
    <property type="entry name" value="Myb_dom"/>
</dbReference>
<feature type="compositionally biased region" description="Polar residues" evidence="6">
    <location>
        <begin position="81"/>
        <end position="90"/>
    </location>
</feature>
<evidence type="ECO:0000313" key="9">
    <source>
        <dbReference type="EMBL" id="KAL1221647.1"/>
    </source>
</evidence>
<dbReference type="SUPFAM" id="SSF46689">
    <property type="entry name" value="Homeodomain-like"/>
    <property type="match status" value="3"/>
</dbReference>
<keyword evidence="4" id="KW-0804">Transcription</keyword>
<dbReference type="CDD" id="cd00167">
    <property type="entry name" value="SANT"/>
    <property type="match status" value="4"/>
</dbReference>